<gene>
    <name evidence="1" type="ORF">Rhow_000770</name>
</gene>
<comment type="caution">
    <text evidence="1">The sequence shown here is derived from an EMBL/GenBank/DDBJ whole genome shotgun (WGS) entry which is preliminary data.</text>
</comment>
<name>A0A402C2U0_RHOWR</name>
<evidence type="ECO:0000313" key="2">
    <source>
        <dbReference type="Proteomes" id="UP000287519"/>
    </source>
</evidence>
<dbReference type="AlphaFoldDB" id="A0A402C2U0"/>
<keyword evidence="2" id="KW-1185">Reference proteome</keyword>
<evidence type="ECO:0000313" key="1">
    <source>
        <dbReference type="EMBL" id="GCE37886.1"/>
    </source>
</evidence>
<dbReference type="Proteomes" id="UP000287519">
    <property type="component" value="Unassembled WGS sequence"/>
</dbReference>
<sequence>MENAFMTFHSTLHSLVDHKHDVRRTVVDPHAGRHPGIGVLV</sequence>
<dbReference type="EMBL" id="BHYM01000013">
    <property type="protein sequence ID" value="GCE37886.1"/>
    <property type="molecule type" value="Genomic_DNA"/>
</dbReference>
<accession>A0A402C2U0</accession>
<proteinExistence type="predicted"/>
<protein>
    <submittedName>
        <fullName evidence="1">Uncharacterized protein</fullName>
    </submittedName>
</protein>
<reference evidence="1 2" key="1">
    <citation type="submission" date="2018-11" db="EMBL/GenBank/DDBJ databases">
        <title>Microbial catabolism of amino acid.</title>
        <authorList>
            <person name="Hibi M."/>
            <person name="Ogawa J."/>
        </authorList>
    </citation>
    <scope>NUCLEOTIDE SEQUENCE [LARGE SCALE GENOMIC DNA]</scope>
    <source>
        <strain evidence="1 2">C31-06</strain>
    </source>
</reference>
<organism evidence="1 2">
    <name type="scientific">Rhodococcus wratislaviensis</name>
    <name type="common">Tsukamurella wratislaviensis</name>
    <dbReference type="NCBI Taxonomy" id="44752"/>
    <lineage>
        <taxon>Bacteria</taxon>
        <taxon>Bacillati</taxon>
        <taxon>Actinomycetota</taxon>
        <taxon>Actinomycetes</taxon>
        <taxon>Mycobacteriales</taxon>
        <taxon>Nocardiaceae</taxon>
        <taxon>Rhodococcus</taxon>
    </lineage>
</organism>